<evidence type="ECO:0000313" key="1">
    <source>
        <dbReference type="EMBL" id="CVK33753.1"/>
    </source>
</evidence>
<dbReference type="KEGG" id="mema:MMAB1_2540"/>
<proteinExistence type="predicted"/>
<reference evidence="1 2" key="1">
    <citation type="submission" date="2016-01" db="EMBL/GenBank/DDBJ databases">
        <authorList>
            <person name="Manzoor S."/>
        </authorList>
    </citation>
    <scope>NUCLEOTIDE SEQUENCE [LARGE SCALE GENOMIC DNA]</scope>
    <source>
        <strain evidence="1">Methanoculleus sp MAB1</strain>
    </source>
</reference>
<accession>A0A0X3BNZ3</accession>
<gene>
    <name evidence="1" type="ORF">MMAB1_2540</name>
</gene>
<sequence length="75" mass="8964">MRVRSHIEFSVTCAYFHRNHYSASEFYATDQRLYHRRQKLDHRRCRTCAIAFNLCKLESPPRPLLSWEGGHSDIP</sequence>
<dbReference type="EMBL" id="LT158599">
    <property type="protein sequence ID" value="CVK33753.1"/>
    <property type="molecule type" value="Genomic_DNA"/>
</dbReference>
<evidence type="ECO:0000313" key="2">
    <source>
        <dbReference type="Proteomes" id="UP000069850"/>
    </source>
</evidence>
<name>A0A0X3BNZ3_9EURY</name>
<organism evidence="1 2">
    <name type="scientific">Methanoculleus bourgensis</name>
    <dbReference type="NCBI Taxonomy" id="83986"/>
    <lineage>
        <taxon>Archaea</taxon>
        <taxon>Methanobacteriati</taxon>
        <taxon>Methanobacteriota</taxon>
        <taxon>Stenosarchaea group</taxon>
        <taxon>Methanomicrobia</taxon>
        <taxon>Methanomicrobiales</taxon>
        <taxon>Methanomicrobiaceae</taxon>
        <taxon>Methanoculleus</taxon>
    </lineage>
</organism>
<protein>
    <submittedName>
        <fullName evidence="1">Uncharacterized protein</fullName>
    </submittedName>
</protein>
<dbReference type="Proteomes" id="UP000069850">
    <property type="component" value="Chromosome 1"/>
</dbReference>
<dbReference type="AlphaFoldDB" id="A0A0X3BNZ3"/>